<evidence type="ECO:0000313" key="10">
    <source>
        <dbReference type="Proteomes" id="UP001418796"/>
    </source>
</evidence>
<feature type="transmembrane region" description="Helical" evidence="7">
    <location>
        <begin position="20"/>
        <end position="36"/>
    </location>
</feature>
<dbReference type="RefSeq" id="WP_343129568.1">
    <property type="nucleotide sequence ID" value="NZ_JBCITK010000001.1"/>
</dbReference>
<feature type="transmembrane region" description="Helical" evidence="7">
    <location>
        <begin position="258"/>
        <end position="280"/>
    </location>
</feature>
<dbReference type="PANTHER" id="PTHR33406">
    <property type="entry name" value="MEMBRANE PROTEIN MJ1562-RELATED"/>
    <property type="match status" value="1"/>
</dbReference>
<comment type="caution">
    <text evidence="9">The sequence shown here is derived from an EMBL/GenBank/DDBJ whole genome shotgun (WGS) entry which is preliminary data.</text>
</comment>
<accession>A0ABU9VEY3</accession>
<feature type="transmembrane region" description="Helical" evidence="7">
    <location>
        <begin position="655"/>
        <end position="678"/>
    </location>
</feature>
<evidence type="ECO:0000256" key="2">
    <source>
        <dbReference type="ARBA" id="ARBA00010157"/>
    </source>
</evidence>
<feature type="transmembrane region" description="Helical" evidence="7">
    <location>
        <begin position="684"/>
        <end position="707"/>
    </location>
</feature>
<evidence type="ECO:0000313" key="9">
    <source>
        <dbReference type="EMBL" id="MEN0642445.1"/>
    </source>
</evidence>
<feature type="transmembrane region" description="Helical" evidence="7">
    <location>
        <begin position="200"/>
        <end position="218"/>
    </location>
</feature>
<keyword evidence="3" id="KW-1003">Cell membrane</keyword>
<evidence type="ECO:0000256" key="3">
    <source>
        <dbReference type="ARBA" id="ARBA00022475"/>
    </source>
</evidence>
<reference evidence="9 10" key="1">
    <citation type="submission" date="2024-03" db="EMBL/GenBank/DDBJ databases">
        <title>Bacilli Hybrid Assemblies.</title>
        <authorList>
            <person name="Kovac J."/>
        </authorList>
    </citation>
    <scope>NUCLEOTIDE SEQUENCE [LARGE SCALE GENOMIC DNA]</scope>
    <source>
        <strain evidence="9 10">FSL R7-0666</strain>
    </source>
</reference>
<dbReference type="Gene3D" id="1.20.1640.10">
    <property type="entry name" value="Multidrug efflux transporter AcrB transmembrane domain"/>
    <property type="match status" value="2"/>
</dbReference>
<sequence length="737" mass="80470">MRSALTNIVHAIVSKKGRWITIGVWIIAIIAFQLLLPPSGDYTDDTIEPLSEDQPSMQAASIMEEYFPNNDGLPGLITWYRESGLEEEDLAAIQELSQSMTDNEVEAQEMAIPYQDIPLPALQEMISEDGTTFIQTILFKSNATAEDTKAGLTEIEERATEILSDNPFGAALDSDELVTRATGPAGISVDATELFADADVTLLIGTVLLVLVILLLIYRSPILPFIPLLAVGAAYAVATPILGWLAKEGIISYDSQGIAIMTVLLFGAGTDYCLFLIARFRLFLYEEKSKLKAIRLALSDMAGVIGISGLTVVAALMSLLISQYATITNFAVPFGVSIFIMMISSLTLVPALLSVIGRTAFFPFVPRTEDMEEKRAKQKNKKVKKHKQLTFWHRVGEFAAFKPIRTVIITMVLLIGSSLFITQIDFSYDTLSSFPEDTPSREGFSIISESFGSGDLAPVQVVFDTAGEDVDLTEDLANLNGVAKVEEPEVSEVDENIVMYQLELDQNPYSNEAMDDLESIQAGVANIKDDYELSDVWVAGQTAEQIDQRSVIEKDQTNIIILVVVVVSILLLIYLRSITAMIYLVGTVLISFTSALGLGWAILHYGFDVPAISALIPIYAFVFIAALGEDYNILMISNIWEKKRGRPIKAAITEGVGQSGGVITSAGIILAGTFAVLVTLPIQVLVQFGLITAIGVLLDTFIVRPLLVPAITSLLGKWAFWPSKQMEEKSESLDTEK</sequence>
<dbReference type="PROSITE" id="PS50156">
    <property type="entry name" value="SSD"/>
    <property type="match status" value="1"/>
</dbReference>
<feature type="transmembrane region" description="Helical" evidence="7">
    <location>
        <begin position="225"/>
        <end position="246"/>
    </location>
</feature>
<dbReference type="EMBL" id="JBCITK010000001">
    <property type="protein sequence ID" value="MEN0642445.1"/>
    <property type="molecule type" value="Genomic_DNA"/>
</dbReference>
<feature type="transmembrane region" description="Helical" evidence="7">
    <location>
        <begin position="582"/>
        <end position="603"/>
    </location>
</feature>
<feature type="domain" description="SSD" evidence="8">
    <location>
        <begin position="585"/>
        <end position="713"/>
    </location>
</feature>
<feature type="transmembrane region" description="Helical" evidence="7">
    <location>
        <begin position="609"/>
        <end position="634"/>
    </location>
</feature>
<feature type="transmembrane region" description="Helical" evidence="7">
    <location>
        <begin position="330"/>
        <end position="353"/>
    </location>
</feature>
<evidence type="ECO:0000259" key="8">
    <source>
        <dbReference type="PROSITE" id="PS50156"/>
    </source>
</evidence>
<protein>
    <submittedName>
        <fullName evidence="9">MMPL family transporter</fullName>
    </submittedName>
</protein>
<name>A0ABU9VEY3_9BACI</name>
<feature type="transmembrane region" description="Helical" evidence="7">
    <location>
        <begin position="301"/>
        <end position="324"/>
    </location>
</feature>
<keyword evidence="4 7" id="KW-0812">Transmembrane</keyword>
<evidence type="ECO:0000256" key="7">
    <source>
        <dbReference type="SAM" id="Phobius"/>
    </source>
</evidence>
<comment type="similarity">
    <text evidence="2">Belongs to the resistance-nodulation-cell division (RND) (TC 2.A.6) family. MmpL subfamily.</text>
</comment>
<evidence type="ECO:0000256" key="6">
    <source>
        <dbReference type="ARBA" id="ARBA00023136"/>
    </source>
</evidence>
<evidence type="ECO:0000256" key="4">
    <source>
        <dbReference type="ARBA" id="ARBA00022692"/>
    </source>
</evidence>
<organism evidence="9 10">
    <name type="scientific">Alkalicoccobacillus gibsonii</name>
    <dbReference type="NCBI Taxonomy" id="79881"/>
    <lineage>
        <taxon>Bacteria</taxon>
        <taxon>Bacillati</taxon>
        <taxon>Bacillota</taxon>
        <taxon>Bacilli</taxon>
        <taxon>Bacillales</taxon>
        <taxon>Bacillaceae</taxon>
        <taxon>Alkalicoccobacillus</taxon>
    </lineage>
</organism>
<dbReference type="Proteomes" id="UP001418796">
    <property type="component" value="Unassembled WGS sequence"/>
</dbReference>
<feature type="transmembrane region" description="Helical" evidence="7">
    <location>
        <begin position="404"/>
        <end position="424"/>
    </location>
</feature>
<dbReference type="InterPro" id="IPR004869">
    <property type="entry name" value="MMPL_dom"/>
</dbReference>
<gene>
    <name evidence="9" type="ORF">MKY91_04610</name>
</gene>
<dbReference type="InterPro" id="IPR050545">
    <property type="entry name" value="Mycobact_MmpL"/>
</dbReference>
<dbReference type="InterPro" id="IPR000731">
    <property type="entry name" value="SSD"/>
</dbReference>
<keyword evidence="10" id="KW-1185">Reference proteome</keyword>
<keyword evidence="5 7" id="KW-1133">Transmembrane helix</keyword>
<keyword evidence="6 7" id="KW-0472">Membrane</keyword>
<feature type="transmembrane region" description="Helical" evidence="7">
    <location>
        <begin position="557"/>
        <end position="575"/>
    </location>
</feature>
<dbReference type="PANTHER" id="PTHR33406:SF6">
    <property type="entry name" value="MEMBRANE PROTEIN YDGH-RELATED"/>
    <property type="match status" value="1"/>
</dbReference>
<dbReference type="SUPFAM" id="SSF82866">
    <property type="entry name" value="Multidrug efflux transporter AcrB transmembrane domain"/>
    <property type="match status" value="2"/>
</dbReference>
<evidence type="ECO:0000256" key="5">
    <source>
        <dbReference type="ARBA" id="ARBA00022989"/>
    </source>
</evidence>
<dbReference type="Pfam" id="PF03176">
    <property type="entry name" value="MMPL"/>
    <property type="match status" value="2"/>
</dbReference>
<comment type="subcellular location">
    <subcellularLocation>
        <location evidence="1">Cell membrane</location>
        <topology evidence="1">Multi-pass membrane protein</topology>
    </subcellularLocation>
</comment>
<proteinExistence type="inferred from homology"/>
<evidence type="ECO:0000256" key="1">
    <source>
        <dbReference type="ARBA" id="ARBA00004651"/>
    </source>
</evidence>